<keyword evidence="1" id="KW-0812">Transmembrane</keyword>
<keyword evidence="1" id="KW-1133">Transmembrane helix</keyword>
<name>A0A7R9HYX4_9NEOP</name>
<protein>
    <submittedName>
        <fullName evidence="2">Uncharacterized protein</fullName>
    </submittedName>
</protein>
<evidence type="ECO:0000313" key="2">
    <source>
        <dbReference type="EMBL" id="CAD7439105.1"/>
    </source>
</evidence>
<reference evidence="2" key="1">
    <citation type="submission" date="2020-11" db="EMBL/GenBank/DDBJ databases">
        <authorList>
            <person name="Tran Van P."/>
        </authorList>
    </citation>
    <scope>NUCLEOTIDE SEQUENCE</scope>
</reference>
<organism evidence="2">
    <name type="scientific">Timema bartmani</name>
    <dbReference type="NCBI Taxonomy" id="61472"/>
    <lineage>
        <taxon>Eukaryota</taxon>
        <taxon>Metazoa</taxon>
        <taxon>Ecdysozoa</taxon>
        <taxon>Arthropoda</taxon>
        <taxon>Hexapoda</taxon>
        <taxon>Insecta</taxon>
        <taxon>Pterygota</taxon>
        <taxon>Neoptera</taxon>
        <taxon>Polyneoptera</taxon>
        <taxon>Phasmatodea</taxon>
        <taxon>Timematodea</taxon>
        <taxon>Timematoidea</taxon>
        <taxon>Timematidae</taxon>
        <taxon>Timema</taxon>
    </lineage>
</organism>
<accession>A0A7R9HYX4</accession>
<gene>
    <name evidence="2" type="ORF">TBIB3V08_LOCUS1683</name>
</gene>
<dbReference type="AlphaFoldDB" id="A0A7R9HYX4"/>
<dbReference type="EMBL" id="OD564597">
    <property type="protein sequence ID" value="CAD7439105.1"/>
    <property type="molecule type" value="Genomic_DNA"/>
</dbReference>
<keyword evidence="1" id="KW-0472">Membrane</keyword>
<feature type="transmembrane region" description="Helical" evidence="1">
    <location>
        <begin position="6"/>
        <end position="24"/>
    </location>
</feature>
<proteinExistence type="predicted"/>
<evidence type="ECO:0000256" key="1">
    <source>
        <dbReference type="SAM" id="Phobius"/>
    </source>
</evidence>
<sequence length="108" mass="12932">MVLIHAAFYFNFISYILMNLYRAARQLKGFLLMGKYNFNSSDDEEEIDIVNLYMSTVHHWLKFVKLLKYSAQCILPSVRLYYVHFNHSSRKDIYMSLIIYVDHRAPQV</sequence>